<evidence type="ECO:0000256" key="3">
    <source>
        <dbReference type="ARBA" id="ARBA00012438"/>
    </source>
</evidence>
<dbReference type="Gene3D" id="1.10.287.130">
    <property type="match status" value="1"/>
</dbReference>
<dbReference type="FunFam" id="1.10.287.130:FF:000001">
    <property type="entry name" value="Two-component sensor histidine kinase"/>
    <property type="match status" value="1"/>
</dbReference>
<keyword evidence="6" id="KW-0418">Kinase</keyword>
<dbReference type="SMART" id="SM00388">
    <property type="entry name" value="HisKA"/>
    <property type="match status" value="1"/>
</dbReference>
<evidence type="ECO:0000259" key="10">
    <source>
        <dbReference type="PROSITE" id="PS50109"/>
    </source>
</evidence>
<dbReference type="PRINTS" id="PR00344">
    <property type="entry name" value="BCTRLSENSOR"/>
</dbReference>
<evidence type="ECO:0000256" key="5">
    <source>
        <dbReference type="ARBA" id="ARBA00022679"/>
    </source>
</evidence>
<keyword evidence="9" id="KW-0812">Transmembrane</keyword>
<keyword evidence="8 9" id="KW-0472">Membrane</keyword>
<dbReference type="PANTHER" id="PTHR45453">
    <property type="entry name" value="PHOSPHATE REGULON SENSOR PROTEIN PHOR"/>
    <property type="match status" value="1"/>
</dbReference>
<dbReference type="Pfam" id="PF02518">
    <property type="entry name" value="HATPase_c"/>
    <property type="match status" value="1"/>
</dbReference>
<comment type="caution">
    <text evidence="12">The sequence shown here is derived from an EMBL/GenBank/DDBJ whole genome shotgun (WGS) entry which is preliminary data.</text>
</comment>
<comment type="catalytic activity">
    <reaction evidence="1">
        <text>ATP + protein L-histidine = ADP + protein N-phospho-L-histidine.</text>
        <dbReference type="EC" id="2.7.13.3"/>
    </reaction>
</comment>
<keyword evidence="5" id="KW-0808">Transferase</keyword>
<dbReference type="Pfam" id="PF13188">
    <property type="entry name" value="PAS_8"/>
    <property type="match status" value="1"/>
</dbReference>
<feature type="domain" description="HAMP" evidence="11">
    <location>
        <begin position="196"/>
        <end position="248"/>
    </location>
</feature>
<feature type="transmembrane region" description="Helical" evidence="9">
    <location>
        <begin position="172"/>
        <end position="194"/>
    </location>
</feature>
<dbReference type="EMBL" id="QQRQ01000001">
    <property type="protein sequence ID" value="RFT07603.1"/>
    <property type="molecule type" value="Genomic_DNA"/>
</dbReference>
<reference evidence="12 13" key="1">
    <citation type="submission" date="2018-07" db="EMBL/GenBank/DDBJ databases">
        <title>GABA Modulating Bacteria of the Human Gut Microbiota.</title>
        <authorList>
            <person name="Strandwitz P."/>
            <person name="Kim K.H."/>
            <person name="Terekhova D."/>
            <person name="Liu J.K."/>
            <person name="Sharma A."/>
            <person name="Levering J."/>
            <person name="Mcdonald D."/>
            <person name="Dietrich D."/>
            <person name="Ramadhar T.R."/>
            <person name="Lekbua A."/>
            <person name="Mroue N."/>
            <person name="Liston C."/>
            <person name="Stewart E.J."/>
            <person name="Dubin M.J."/>
            <person name="Zengler K."/>
            <person name="Knight R."/>
            <person name="Gilbert J.A."/>
            <person name="Clardy J."/>
            <person name="Lewis K."/>
        </authorList>
    </citation>
    <scope>NUCLEOTIDE SEQUENCE [LARGE SCALE GENOMIC DNA]</scope>
    <source>
        <strain evidence="12 13">KLE1738</strain>
    </source>
</reference>
<protein>
    <recommendedName>
        <fullName evidence="3">histidine kinase</fullName>
        <ecNumber evidence="3">2.7.13.3</ecNumber>
    </recommendedName>
</protein>
<evidence type="ECO:0000313" key="12">
    <source>
        <dbReference type="EMBL" id="RFT07603.1"/>
    </source>
</evidence>
<dbReference type="InterPro" id="IPR003661">
    <property type="entry name" value="HisK_dim/P_dom"/>
</dbReference>
<comment type="subcellular location">
    <subcellularLocation>
        <location evidence="2">Membrane</location>
    </subcellularLocation>
</comment>
<keyword evidence="9" id="KW-1133">Transmembrane helix</keyword>
<keyword evidence="4" id="KW-0597">Phosphoprotein</keyword>
<dbReference type="InterPro" id="IPR035965">
    <property type="entry name" value="PAS-like_dom_sf"/>
</dbReference>
<dbReference type="GO" id="GO:0004721">
    <property type="term" value="F:phosphoprotein phosphatase activity"/>
    <property type="evidence" value="ECO:0007669"/>
    <property type="project" value="TreeGrafter"/>
</dbReference>
<dbReference type="InterPro" id="IPR003660">
    <property type="entry name" value="HAMP_dom"/>
</dbReference>
<evidence type="ECO:0000259" key="11">
    <source>
        <dbReference type="PROSITE" id="PS50885"/>
    </source>
</evidence>
<dbReference type="SMART" id="SM00387">
    <property type="entry name" value="HATPase_c"/>
    <property type="match status" value="1"/>
</dbReference>
<dbReference type="Gene3D" id="3.30.450.20">
    <property type="entry name" value="PAS domain"/>
    <property type="match status" value="1"/>
</dbReference>
<dbReference type="Pfam" id="PF00672">
    <property type="entry name" value="HAMP"/>
    <property type="match status" value="1"/>
</dbReference>
<dbReference type="InterPro" id="IPR050351">
    <property type="entry name" value="BphY/WalK/GraS-like"/>
</dbReference>
<evidence type="ECO:0000256" key="6">
    <source>
        <dbReference type="ARBA" id="ARBA00022777"/>
    </source>
</evidence>
<dbReference type="CDD" id="cd00082">
    <property type="entry name" value="HisKA"/>
    <property type="match status" value="1"/>
</dbReference>
<dbReference type="GO" id="GO:0005886">
    <property type="term" value="C:plasma membrane"/>
    <property type="evidence" value="ECO:0007669"/>
    <property type="project" value="TreeGrafter"/>
</dbReference>
<dbReference type="EC" id="2.7.13.3" evidence="3"/>
<name>A0A3E2B6E0_9FIRM</name>
<feature type="transmembrane region" description="Helical" evidence="9">
    <location>
        <begin position="6"/>
        <end position="29"/>
    </location>
</feature>
<dbReference type="GeneID" id="97994154"/>
<dbReference type="InterPro" id="IPR003594">
    <property type="entry name" value="HATPase_dom"/>
</dbReference>
<dbReference type="FunFam" id="3.30.565.10:FF:000006">
    <property type="entry name" value="Sensor histidine kinase WalK"/>
    <property type="match status" value="1"/>
</dbReference>
<dbReference type="CDD" id="cd06225">
    <property type="entry name" value="HAMP"/>
    <property type="match status" value="1"/>
</dbReference>
<dbReference type="Proteomes" id="UP000260649">
    <property type="component" value="Unassembled WGS sequence"/>
</dbReference>
<dbReference type="InterPro" id="IPR000014">
    <property type="entry name" value="PAS"/>
</dbReference>
<dbReference type="Gene3D" id="3.30.565.10">
    <property type="entry name" value="Histidine kinase-like ATPase, C-terminal domain"/>
    <property type="match status" value="1"/>
</dbReference>
<keyword evidence="7" id="KW-0902">Two-component regulatory system</keyword>
<dbReference type="CDD" id="cd00075">
    <property type="entry name" value="HATPase"/>
    <property type="match status" value="1"/>
</dbReference>
<dbReference type="SUPFAM" id="SSF47384">
    <property type="entry name" value="Homodimeric domain of signal transducing histidine kinase"/>
    <property type="match status" value="1"/>
</dbReference>
<dbReference type="GO" id="GO:0000155">
    <property type="term" value="F:phosphorelay sensor kinase activity"/>
    <property type="evidence" value="ECO:0007669"/>
    <property type="project" value="InterPro"/>
</dbReference>
<dbReference type="RefSeq" id="WP_117141399.1">
    <property type="nucleotide sequence ID" value="NZ_CAKXKJ010000003.1"/>
</dbReference>
<dbReference type="Pfam" id="PF00512">
    <property type="entry name" value="HisKA"/>
    <property type="match status" value="1"/>
</dbReference>
<dbReference type="AlphaFoldDB" id="A0A3E2B6E0"/>
<evidence type="ECO:0000256" key="1">
    <source>
        <dbReference type="ARBA" id="ARBA00000085"/>
    </source>
</evidence>
<sequence>MLRSLHIKLVLIMILLVVCLMAIAGAFLINSVNRFYLNEFYTQMVEVFSEDTEFVRDLVTAREGEQDGGEAIDQILLAKMGPLGVDGKNRNYYILDGETAEILASSDDDGAQTLEKLTPNLLIALNEKREGNESDLTANYMDLALPIQRGGQDYIIYILDQRATVRELNSQLFQLIIEALAFGLIISVLLSFLLSRAMVTPIRALTRGAQRVAEGDFDHKIQVESHDEIGVLTNAFNAMAGQLQSTLQAVDSERTKLSTLFLHMTDGVVAFNQSGEVIHANPAAEEMLDMEIPLGGTVTYQDLFGEIAPLETILTLERDCLESETVRGERTLLFLLAPFDREKQVGVLVVVHDVTQQVKNETMRKEFVANVSHELRTPITNIRSYAETLEENPDLPPEMTGDFLKVILNESDRMTHIVQDLLTLSRFDSGYSQLNLTRFPFAAVLEDSYQAVRIEAQRHGHQLLLEGTEGLPNVRGDRERILQVIMNILSNAIKYTPDGGRIVMSAGADRERVWLEVADNGIGIPDGDRERIFERFYRVDKARSRESGGTGLGLSIAQEIIRQHEGSLSLVERSGPGTTLRMELKREGPKG</sequence>
<evidence type="ECO:0000256" key="2">
    <source>
        <dbReference type="ARBA" id="ARBA00004370"/>
    </source>
</evidence>
<dbReference type="InterPro" id="IPR036097">
    <property type="entry name" value="HisK_dim/P_sf"/>
</dbReference>
<evidence type="ECO:0000313" key="13">
    <source>
        <dbReference type="Proteomes" id="UP000260649"/>
    </source>
</evidence>
<proteinExistence type="predicted"/>
<dbReference type="InterPro" id="IPR036890">
    <property type="entry name" value="HATPase_C_sf"/>
</dbReference>
<dbReference type="GO" id="GO:0016036">
    <property type="term" value="P:cellular response to phosphate starvation"/>
    <property type="evidence" value="ECO:0007669"/>
    <property type="project" value="TreeGrafter"/>
</dbReference>
<dbReference type="Gene3D" id="6.10.340.10">
    <property type="match status" value="1"/>
</dbReference>
<dbReference type="SUPFAM" id="SSF158472">
    <property type="entry name" value="HAMP domain-like"/>
    <property type="match status" value="1"/>
</dbReference>
<feature type="domain" description="Histidine kinase" evidence="10">
    <location>
        <begin position="370"/>
        <end position="588"/>
    </location>
</feature>
<gene>
    <name evidence="12" type="ORF">DV520_00205</name>
</gene>
<dbReference type="SUPFAM" id="SSF55785">
    <property type="entry name" value="PYP-like sensor domain (PAS domain)"/>
    <property type="match status" value="1"/>
</dbReference>
<dbReference type="OrthoDB" id="9813151at2"/>
<dbReference type="SUPFAM" id="SSF55874">
    <property type="entry name" value="ATPase domain of HSP90 chaperone/DNA topoisomerase II/histidine kinase"/>
    <property type="match status" value="1"/>
</dbReference>
<evidence type="ECO:0000256" key="8">
    <source>
        <dbReference type="ARBA" id="ARBA00023136"/>
    </source>
</evidence>
<dbReference type="PROSITE" id="PS50109">
    <property type="entry name" value="HIS_KIN"/>
    <property type="match status" value="1"/>
</dbReference>
<evidence type="ECO:0000256" key="9">
    <source>
        <dbReference type="SAM" id="Phobius"/>
    </source>
</evidence>
<organism evidence="12 13">
    <name type="scientific">Evtepia gabavorous</name>
    <dbReference type="NCBI Taxonomy" id="2211183"/>
    <lineage>
        <taxon>Bacteria</taxon>
        <taxon>Bacillati</taxon>
        <taxon>Bacillota</taxon>
        <taxon>Clostridia</taxon>
        <taxon>Eubacteriales</taxon>
        <taxon>Evtepia</taxon>
    </lineage>
</organism>
<dbReference type="PANTHER" id="PTHR45453:SF1">
    <property type="entry name" value="PHOSPHATE REGULON SENSOR PROTEIN PHOR"/>
    <property type="match status" value="1"/>
</dbReference>
<dbReference type="InterPro" id="IPR004358">
    <property type="entry name" value="Sig_transdc_His_kin-like_C"/>
</dbReference>
<dbReference type="PROSITE" id="PS50885">
    <property type="entry name" value="HAMP"/>
    <property type="match status" value="1"/>
</dbReference>
<keyword evidence="13" id="KW-1185">Reference proteome</keyword>
<evidence type="ECO:0000256" key="7">
    <source>
        <dbReference type="ARBA" id="ARBA00023012"/>
    </source>
</evidence>
<accession>A0A3E2B6E0</accession>
<dbReference type="SMART" id="SM00304">
    <property type="entry name" value="HAMP"/>
    <property type="match status" value="1"/>
</dbReference>
<evidence type="ECO:0000256" key="4">
    <source>
        <dbReference type="ARBA" id="ARBA00022553"/>
    </source>
</evidence>
<dbReference type="InterPro" id="IPR005467">
    <property type="entry name" value="His_kinase_dom"/>
</dbReference>